<reference evidence="2 3" key="1">
    <citation type="submission" date="2012-04" db="EMBL/GenBank/DDBJ databases">
        <title>The Genome Sequence of Bacillus cereus HuA4-10.</title>
        <authorList>
            <consortium name="The Broad Institute Genome Sequencing Platform"/>
            <consortium name="The Broad Institute Genome Sequencing Center for Infectious Disease"/>
            <person name="Feldgarden M."/>
            <person name="Van der Auwera G.A."/>
            <person name="Mahillon J."/>
            <person name="Duprez V."/>
            <person name="Timmery S."/>
            <person name="Mattelet C."/>
            <person name="Dierick K."/>
            <person name="Sun M."/>
            <person name="Yu Z."/>
            <person name="Zhu L."/>
            <person name="Hu X."/>
            <person name="Shank E.B."/>
            <person name="Swiecicka I."/>
            <person name="Hansen B.M."/>
            <person name="Andrup L."/>
            <person name="Young S.K."/>
            <person name="Zeng Q."/>
            <person name="Gargeya S."/>
            <person name="Fitzgerald M."/>
            <person name="Haas B."/>
            <person name="Abouelleil A."/>
            <person name="Alvarado L."/>
            <person name="Arachchi H.M."/>
            <person name="Berlin A."/>
            <person name="Chapman S.B."/>
            <person name="Goldberg J."/>
            <person name="Griggs A."/>
            <person name="Gujja S."/>
            <person name="Hansen M."/>
            <person name="Howarth C."/>
            <person name="Imamovic A."/>
            <person name="Larimer J."/>
            <person name="McCowen C."/>
            <person name="Montmayeur A."/>
            <person name="Murphy C."/>
            <person name="Neiman D."/>
            <person name="Pearson M."/>
            <person name="Priest M."/>
            <person name="Roberts A."/>
            <person name="Saif S."/>
            <person name="Shea T."/>
            <person name="Sisk P."/>
            <person name="Sykes S."/>
            <person name="Wortman J."/>
            <person name="Nusbaum C."/>
            <person name="Birren B."/>
        </authorList>
    </citation>
    <scope>NUCLEOTIDE SEQUENCE [LARGE SCALE GENOMIC DNA]</scope>
    <source>
        <strain evidence="2 3">HuA4-10</strain>
    </source>
</reference>
<dbReference type="PROSITE" id="PS50164">
    <property type="entry name" value="GIY_YIG"/>
    <property type="match status" value="1"/>
</dbReference>
<dbReference type="InterPro" id="IPR003611">
    <property type="entry name" value="NUMOD3"/>
</dbReference>
<dbReference type="EMBL" id="AHEA01000015">
    <property type="protein sequence ID" value="EJQ83839.1"/>
    <property type="molecule type" value="Genomic_DNA"/>
</dbReference>
<dbReference type="HOGENOM" id="CLU_1451696_0_0_9"/>
<dbReference type="InterPro" id="IPR000305">
    <property type="entry name" value="GIY-YIG_endonuc"/>
</dbReference>
<accession>J8E5H8</accession>
<proteinExistence type="predicted"/>
<name>J8E5H8_BACCE</name>
<comment type="caution">
    <text evidence="2">The sequence shown here is derived from an EMBL/GenBank/DDBJ whole genome shotgun (WGS) entry which is preliminary data.</text>
</comment>
<evidence type="ECO:0000313" key="2">
    <source>
        <dbReference type="EMBL" id="EJQ83839.1"/>
    </source>
</evidence>
<dbReference type="Proteomes" id="UP000006977">
    <property type="component" value="Unassembled WGS sequence"/>
</dbReference>
<organism evidence="2 3">
    <name type="scientific">Bacillus cereus HuA4-10</name>
    <dbReference type="NCBI Taxonomy" id="1053206"/>
    <lineage>
        <taxon>Bacteria</taxon>
        <taxon>Bacillati</taxon>
        <taxon>Bacillota</taxon>
        <taxon>Bacilli</taxon>
        <taxon>Bacillales</taxon>
        <taxon>Bacillaceae</taxon>
        <taxon>Bacillus</taxon>
        <taxon>Bacillus cereus group</taxon>
    </lineage>
</organism>
<feature type="domain" description="GIY-YIG" evidence="1">
    <location>
        <begin position="1"/>
        <end position="80"/>
    </location>
</feature>
<dbReference type="PATRIC" id="fig|1053206.3.peg.1387"/>
<dbReference type="AlphaFoldDB" id="J8E5H8"/>
<dbReference type="SMART" id="SM00496">
    <property type="entry name" value="IENR2"/>
    <property type="match status" value="2"/>
</dbReference>
<evidence type="ECO:0000259" key="1">
    <source>
        <dbReference type="PROSITE" id="PS50164"/>
    </source>
</evidence>
<protein>
    <recommendedName>
        <fullName evidence="1">GIY-YIG domain-containing protein</fullName>
    </recommendedName>
</protein>
<sequence length="186" mass="22195">MYYVYIHKHKQTREVMYCGKGSNYRYCNYNSRSDEHLTLMKEQQLEYIILKYFKEEQEAYIYEEKITQEYKQKDQCKFNISIGRKTSKETKVKLSQVLTGKKRTKETKERMKKNHTRPLAKTVLMYKGEILIKKFRSSREAGTYAVENGICSYGWCGRSLKTGEVTKPTREFPVGGYRFVYRDGKM</sequence>
<gene>
    <name evidence="2" type="ORF">IGC_01365</name>
</gene>
<dbReference type="GO" id="GO:0003677">
    <property type="term" value="F:DNA binding"/>
    <property type="evidence" value="ECO:0007669"/>
    <property type="project" value="InterPro"/>
</dbReference>
<evidence type="ECO:0000313" key="3">
    <source>
        <dbReference type="Proteomes" id="UP000006977"/>
    </source>
</evidence>
<dbReference type="RefSeq" id="WP_002145823.1">
    <property type="nucleotide sequence ID" value="NZ_JH792148.1"/>
</dbReference>